<dbReference type="eggNOG" id="COG0071">
    <property type="taxonomic scope" value="Bacteria"/>
</dbReference>
<dbReference type="Proteomes" id="UP000009881">
    <property type="component" value="Unassembled WGS sequence"/>
</dbReference>
<dbReference type="PANTHER" id="PTHR47062:SF1">
    <property type="entry name" value="SMALL HEAT SHOCK PROTEIN IBPA"/>
    <property type="match status" value="1"/>
</dbReference>
<evidence type="ECO:0000256" key="1">
    <source>
        <dbReference type="ARBA" id="ARBA00023016"/>
    </source>
</evidence>
<keyword evidence="6" id="KW-1185">Reference proteome</keyword>
<proteinExistence type="inferred from homology"/>
<sequence length="151" mass="16297">MRDLTPLYRSTVGFDRAARLMEGARRMDGGTNYPPYDIEAIGENGYAVTLAVAGFEADDLTVEVRDGMLVVAGRKASETDADADTDEPVFLHRGIATRDFLRKFHLADHVKVTGAGLENGLLRIDLVREVPEAKAPRKVAIATGAPETAVA</sequence>
<dbReference type="InterPro" id="IPR037913">
    <property type="entry name" value="ACD_IbpA/B"/>
</dbReference>
<feature type="domain" description="SHSP" evidence="4">
    <location>
        <begin position="27"/>
        <end position="144"/>
    </location>
</feature>
<dbReference type="SUPFAM" id="SSF49764">
    <property type="entry name" value="HSP20-like chaperones"/>
    <property type="match status" value="1"/>
</dbReference>
<dbReference type="PANTHER" id="PTHR47062">
    <property type="match status" value="1"/>
</dbReference>
<comment type="caution">
    <text evidence="5">The sequence shown here is derived from an EMBL/GenBank/DDBJ whole genome shotgun (WGS) entry which is preliminary data.</text>
</comment>
<gene>
    <name evidence="5" type="ORF">C882_2861</name>
</gene>
<dbReference type="PROSITE" id="PS01031">
    <property type="entry name" value="SHSP"/>
    <property type="match status" value="1"/>
</dbReference>
<dbReference type="PATRIC" id="fig|1238182.3.peg.4412"/>
<organism evidence="5 6">
    <name type="scientific">Caenispirillum salinarum AK4</name>
    <dbReference type="NCBI Taxonomy" id="1238182"/>
    <lineage>
        <taxon>Bacteria</taxon>
        <taxon>Pseudomonadati</taxon>
        <taxon>Pseudomonadota</taxon>
        <taxon>Alphaproteobacteria</taxon>
        <taxon>Rhodospirillales</taxon>
        <taxon>Novispirillaceae</taxon>
        <taxon>Caenispirillum</taxon>
    </lineage>
</organism>
<evidence type="ECO:0000313" key="5">
    <source>
        <dbReference type="EMBL" id="EKV26283.1"/>
    </source>
</evidence>
<dbReference type="AlphaFoldDB" id="K9H6P4"/>
<evidence type="ECO:0000256" key="2">
    <source>
        <dbReference type="PROSITE-ProRule" id="PRU00285"/>
    </source>
</evidence>
<dbReference type="CDD" id="cd06470">
    <property type="entry name" value="ACD_IbpA-B_like"/>
    <property type="match status" value="1"/>
</dbReference>
<accession>K9H6P4</accession>
<evidence type="ECO:0000259" key="4">
    <source>
        <dbReference type="PROSITE" id="PS01031"/>
    </source>
</evidence>
<reference evidence="5 6" key="1">
    <citation type="journal article" date="2013" name="Genome Announc.">
        <title>Draft Genome Sequence of an Alphaproteobacterium, Caenispirillum salinarum AK4(T), Isolated from a Solar Saltern.</title>
        <authorList>
            <person name="Khatri I."/>
            <person name="Singh A."/>
            <person name="Korpole S."/>
            <person name="Pinnaka A.K."/>
            <person name="Subramanian S."/>
        </authorList>
    </citation>
    <scope>NUCLEOTIDE SEQUENCE [LARGE SCALE GENOMIC DNA]</scope>
    <source>
        <strain evidence="5 6">AK4</strain>
    </source>
</reference>
<dbReference type="Gene3D" id="2.60.40.790">
    <property type="match status" value="1"/>
</dbReference>
<comment type="similarity">
    <text evidence="2 3">Belongs to the small heat shock protein (HSP20) family.</text>
</comment>
<dbReference type="EMBL" id="ANHY01000033">
    <property type="protein sequence ID" value="EKV26283.1"/>
    <property type="molecule type" value="Genomic_DNA"/>
</dbReference>
<evidence type="ECO:0000313" key="6">
    <source>
        <dbReference type="Proteomes" id="UP000009881"/>
    </source>
</evidence>
<dbReference type="RefSeq" id="WP_009542852.1">
    <property type="nucleotide sequence ID" value="NZ_ANHY01000033.1"/>
</dbReference>
<name>K9H6P4_9PROT</name>
<dbReference type="Pfam" id="PF00011">
    <property type="entry name" value="HSP20"/>
    <property type="match status" value="1"/>
</dbReference>
<evidence type="ECO:0000256" key="3">
    <source>
        <dbReference type="RuleBase" id="RU003616"/>
    </source>
</evidence>
<dbReference type="STRING" id="1238182.C882_2861"/>
<dbReference type="InterPro" id="IPR002068">
    <property type="entry name" value="A-crystallin/Hsp20_dom"/>
</dbReference>
<dbReference type="OrthoDB" id="9810618at2"/>
<keyword evidence="1 5" id="KW-0346">Stress response</keyword>
<dbReference type="InterPro" id="IPR008978">
    <property type="entry name" value="HSP20-like_chaperone"/>
</dbReference>
<protein>
    <submittedName>
        <fullName evidence="5">16 kDa heat shock protein A</fullName>
    </submittedName>
</protein>